<feature type="region of interest" description="Disordered" evidence="1">
    <location>
        <begin position="1"/>
        <end position="36"/>
    </location>
</feature>
<proteinExistence type="predicted"/>
<dbReference type="Pfam" id="PF05096">
    <property type="entry name" value="Glu_cyclase_2"/>
    <property type="match status" value="1"/>
</dbReference>
<evidence type="ECO:0000256" key="1">
    <source>
        <dbReference type="SAM" id="MobiDB-lite"/>
    </source>
</evidence>
<dbReference type="EMBL" id="RPFW01000006">
    <property type="protein sequence ID" value="TVZ01687.1"/>
    <property type="molecule type" value="Genomic_DNA"/>
</dbReference>
<evidence type="ECO:0000313" key="2">
    <source>
        <dbReference type="EMBL" id="TVZ01687.1"/>
    </source>
</evidence>
<accession>A0A6P2BSR1</accession>
<comment type="caution">
    <text evidence="2">The sequence shown here is derived from an EMBL/GenBank/DDBJ whole genome shotgun (WGS) entry which is preliminary data.</text>
</comment>
<reference evidence="2 3" key="1">
    <citation type="submission" date="2018-11" db="EMBL/GenBank/DDBJ databases">
        <title>Trebonia kvetii gen.nov., sp.nov., a novel acidophilic actinobacterium, and proposal of the new actinobacterial family Treboniaceae fam. nov.</title>
        <authorList>
            <person name="Rapoport D."/>
            <person name="Sagova-Mareckova M."/>
            <person name="Sedlacek I."/>
            <person name="Provaznik J."/>
            <person name="Kralova S."/>
            <person name="Pavlinic D."/>
            <person name="Benes V."/>
            <person name="Kopecky J."/>
        </authorList>
    </citation>
    <scope>NUCLEOTIDE SEQUENCE [LARGE SCALE GENOMIC DNA]</scope>
    <source>
        <strain evidence="2 3">15Tr583</strain>
    </source>
</reference>
<dbReference type="InterPro" id="IPR011044">
    <property type="entry name" value="Quino_amine_DH_bsu"/>
</dbReference>
<keyword evidence="2" id="KW-0808">Transferase</keyword>
<dbReference type="SUPFAM" id="SSF50969">
    <property type="entry name" value="YVTN repeat-like/Quinoprotein amine dehydrogenase"/>
    <property type="match status" value="1"/>
</dbReference>
<dbReference type="InterPro" id="IPR007788">
    <property type="entry name" value="QCT"/>
</dbReference>
<sequence>MYRWASQRRPERTFINGDADAAPTGGRGRKRPRERRRRDNRVVRFFRVRVVRTMPHPARGFTQGLLADGGTVWESGGQYGMSVLRRYPVGAEAPAAESRLADELFGEGICRAGDSIWQLTWKERVALRWDATTLELRDMVSYNRDGWGICGVPVGNRNEVAAGYPGPPSGEVVTSDGTSELVRRDPATLEPREVVHVRCQGWRVRWLNDLTWSGGLVWANVLGTEILVGIDLATGEVVCVTDARRAGERHTDPQMVMNGIAAMAAPGEFLLTGKGWRSIRHVQLVPDRDRGQLDRLLTGPTVF</sequence>
<dbReference type="OrthoDB" id="9783700at2"/>
<keyword evidence="3" id="KW-1185">Reference proteome</keyword>
<gene>
    <name evidence="2" type="ORF">EAS64_29910</name>
</gene>
<feature type="compositionally biased region" description="Basic residues" evidence="1">
    <location>
        <begin position="27"/>
        <end position="36"/>
    </location>
</feature>
<dbReference type="GO" id="GO:0016603">
    <property type="term" value="F:glutaminyl-peptide cyclotransferase activity"/>
    <property type="evidence" value="ECO:0007669"/>
    <property type="project" value="InterPro"/>
</dbReference>
<dbReference type="PANTHER" id="PTHR31270">
    <property type="entry name" value="GLUTAMINYL-PEPTIDE CYCLOTRANSFERASE"/>
    <property type="match status" value="1"/>
</dbReference>
<evidence type="ECO:0000313" key="3">
    <source>
        <dbReference type="Proteomes" id="UP000460272"/>
    </source>
</evidence>
<organism evidence="2 3">
    <name type="scientific">Trebonia kvetii</name>
    <dbReference type="NCBI Taxonomy" id="2480626"/>
    <lineage>
        <taxon>Bacteria</taxon>
        <taxon>Bacillati</taxon>
        <taxon>Actinomycetota</taxon>
        <taxon>Actinomycetes</taxon>
        <taxon>Streptosporangiales</taxon>
        <taxon>Treboniaceae</taxon>
        <taxon>Trebonia</taxon>
    </lineage>
</organism>
<dbReference type="AlphaFoldDB" id="A0A6P2BSR1"/>
<dbReference type="Proteomes" id="UP000460272">
    <property type="component" value="Unassembled WGS sequence"/>
</dbReference>
<dbReference type="PANTHER" id="PTHR31270:SF1">
    <property type="entry name" value="GLUTAMINYL-PEPTIDE CYCLOTRANSFERASE"/>
    <property type="match status" value="1"/>
</dbReference>
<protein>
    <submittedName>
        <fullName evidence="2">Glutaminyl-peptide cyclotransferase</fullName>
    </submittedName>
</protein>
<name>A0A6P2BSR1_9ACTN</name>